<keyword evidence="1" id="KW-0472">Membrane</keyword>
<organism evidence="2 3">
    <name type="scientific">Prochlorococcus marinus (strain MIT 9303)</name>
    <dbReference type="NCBI Taxonomy" id="59922"/>
    <lineage>
        <taxon>Bacteria</taxon>
        <taxon>Bacillati</taxon>
        <taxon>Cyanobacteriota</taxon>
        <taxon>Cyanophyceae</taxon>
        <taxon>Synechococcales</taxon>
        <taxon>Prochlorococcaceae</taxon>
        <taxon>Prochlorococcus</taxon>
    </lineage>
</organism>
<gene>
    <name evidence="2" type="ordered locus">P9303_10111</name>
</gene>
<proteinExistence type="predicted"/>
<dbReference type="Proteomes" id="UP000002274">
    <property type="component" value="Chromosome"/>
</dbReference>
<name>A2C8F0_PROM3</name>
<sequence>MNLLNEAGGPSTLTIAAVVLAILTSSWLFGALITLLTKGKKITLLGKKK</sequence>
<dbReference type="HOGENOM" id="CLU_3275079_0_0_3"/>
<dbReference type="EMBL" id="CP000554">
    <property type="protein sequence ID" value="ABM77760.1"/>
    <property type="molecule type" value="Genomic_DNA"/>
</dbReference>
<accession>A2C8F0</accession>
<keyword evidence="1" id="KW-1133">Transmembrane helix</keyword>
<dbReference type="STRING" id="59922.P9303_10111"/>
<evidence type="ECO:0000313" key="2">
    <source>
        <dbReference type="EMBL" id="ABM77760.1"/>
    </source>
</evidence>
<protein>
    <submittedName>
        <fullName evidence="2">Uncharacterized protein</fullName>
    </submittedName>
</protein>
<evidence type="ECO:0000313" key="3">
    <source>
        <dbReference type="Proteomes" id="UP000002274"/>
    </source>
</evidence>
<dbReference type="KEGG" id="pmf:P9303_10111"/>
<evidence type="ECO:0000256" key="1">
    <source>
        <dbReference type="SAM" id="Phobius"/>
    </source>
</evidence>
<feature type="transmembrane region" description="Helical" evidence="1">
    <location>
        <begin position="12"/>
        <end position="37"/>
    </location>
</feature>
<reference evidence="2 3" key="1">
    <citation type="journal article" date="2007" name="PLoS Genet.">
        <title>Patterns and implications of gene gain and loss in the evolution of Prochlorococcus.</title>
        <authorList>
            <person name="Kettler G.C."/>
            <person name="Martiny A.C."/>
            <person name="Huang K."/>
            <person name="Zucker J."/>
            <person name="Coleman M.L."/>
            <person name="Rodrigue S."/>
            <person name="Chen F."/>
            <person name="Lapidus A."/>
            <person name="Ferriera S."/>
            <person name="Johnson J."/>
            <person name="Steglich C."/>
            <person name="Church G.M."/>
            <person name="Richardson P."/>
            <person name="Chisholm S.W."/>
        </authorList>
    </citation>
    <scope>NUCLEOTIDE SEQUENCE [LARGE SCALE GENOMIC DNA]</scope>
    <source>
        <strain evidence="2 3">MIT 9303</strain>
    </source>
</reference>
<dbReference type="AlphaFoldDB" id="A2C8F0"/>
<keyword evidence="1" id="KW-0812">Transmembrane</keyword>
<dbReference type="RefSeq" id="WP_011825665.1">
    <property type="nucleotide sequence ID" value="NC_008820.1"/>
</dbReference>